<reference evidence="2 3" key="1">
    <citation type="submission" date="2016-12" db="EMBL/GenBank/DDBJ databases">
        <title>Genomic comparison of strains in the 'Actinomyces naeslundii' group.</title>
        <authorList>
            <person name="Mughal S.R."/>
            <person name="Do T."/>
            <person name="Gilbert S.C."/>
            <person name="Witherden E.A."/>
            <person name="Didelot X."/>
            <person name="Beighton D."/>
        </authorList>
    </citation>
    <scope>NUCLEOTIDE SEQUENCE [LARGE SCALE GENOMIC DNA]</scope>
    <source>
        <strain evidence="2 3">S64C</strain>
    </source>
</reference>
<dbReference type="EMBL" id="MSGO01000032">
    <property type="protein sequence ID" value="OLL14643.1"/>
    <property type="molecule type" value="Genomic_DNA"/>
</dbReference>
<sequence length="91" mass="9205">MAGALKWDADSASSVVSDLNSANSEVSGKSVGAPSGCGWSKSAATPVVSELQSTLSDLQRTLPELSKNMSAADASIRQTDKDSASSTPKSS</sequence>
<evidence type="ECO:0000313" key="3">
    <source>
        <dbReference type="Proteomes" id="UP000185736"/>
    </source>
</evidence>
<gene>
    <name evidence="2" type="ORF">BKH32_07205</name>
</gene>
<feature type="region of interest" description="Disordered" evidence="1">
    <location>
        <begin position="1"/>
        <end position="42"/>
    </location>
</feature>
<name>A0A1Q8I0P1_9ACTO</name>
<protein>
    <submittedName>
        <fullName evidence="2">Uncharacterized protein</fullName>
    </submittedName>
</protein>
<accession>A0A1Q8I0P1</accession>
<evidence type="ECO:0000256" key="1">
    <source>
        <dbReference type="SAM" id="MobiDB-lite"/>
    </source>
</evidence>
<organism evidence="2 3">
    <name type="scientific">Actinomyces oris</name>
    <dbReference type="NCBI Taxonomy" id="544580"/>
    <lineage>
        <taxon>Bacteria</taxon>
        <taxon>Bacillati</taxon>
        <taxon>Actinomycetota</taxon>
        <taxon>Actinomycetes</taxon>
        <taxon>Actinomycetales</taxon>
        <taxon>Actinomycetaceae</taxon>
        <taxon>Actinomyces</taxon>
    </lineage>
</organism>
<dbReference type="AlphaFoldDB" id="A0A1Q8I0P1"/>
<comment type="caution">
    <text evidence="2">The sequence shown here is derived from an EMBL/GenBank/DDBJ whole genome shotgun (WGS) entry which is preliminary data.</text>
</comment>
<feature type="region of interest" description="Disordered" evidence="1">
    <location>
        <begin position="66"/>
        <end position="91"/>
    </location>
</feature>
<dbReference type="Proteomes" id="UP000185736">
    <property type="component" value="Unassembled WGS sequence"/>
</dbReference>
<evidence type="ECO:0000313" key="2">
    <source>
        <dbReference type="EMBL" id="OLL14643.1"/>
    </source>
</evidence>
<feature type="compositionally biased region" description="Low complexity" evidence="1">
    <location>
        <begin position="10"/>
        <end position="24"/>
    </location>
</feature>
<proteinExistence type="predicted"/>